<proteinExistence type="predicted"/>
<dbReference type="RefSeq" id="WP_253448481.1">
    <property type="nucleotide sequence ID" value="NZ_JALJYF010000002.1"/>
</dbReference>
<dbReference type="InterPro" id="IPR044399">
    <property type="entry name" value="Mb-like_M"/>
</dbReference>
<reference evidence="1 2" key="1">
    <citation type="submission" date="2022-03" db="EMBL/GenBank/DDBJ databases">
        <title>Genomic Encyclopedia of Type Strains, Phase III (KMG-III): the genomes of soil and plant-associated and newly described type strains.</title>
        <authorList>
            <person name="Whitman W."/>
        </authorList>
    </citation>
    <scope>NUCLEOTIDE SEQUENCE [LARGE SCALE GENOMIC DNA]</scope>
    <source>
        <strain evidence="1 2">BSker1</strain>
    </source>
</reference>
<gene>
    <name evidence="1" type="ORF">J2T60_001754</name>
</gene>
<dbReference type="InterPro" id="IPR009050">
    <property type="entry name" value="Globin-like_sf"/>
</dbReference>
<dbReference type="Proteomes" id="UP001523550">
    <property type="component" value="Unassembled WGS sequence"/>
</dbReference>
<evidence type="ECO:0000313" key="1">
    <source>
        <dbReference type="EMBL" id="MCP1727754.1"/>
    </source>
</evidence>
<accession>A0ABT1G8V8</accession>
<dbReference type="SUPFAM" id="SSF46458">
    <property type="entry name" value="Globin-like"/>
    <property type="match status" value="1"/>
</dbReference>
<sequence>MDQYGDIQQSFGRCLRENPNFVEDFYRRLLSSHEKIPPMFTHTDWQLQNKLIRRGISMAITYAGTPMAARRQIADIAKVHSREGHTPVEPSLYPYWIRSLVETVAESDPRYTPKLGRRWEEALKPAIEMIISQY</sequence>
<dbReference type="EMBL" id="JALJYF010000002">
    <property type="protein sequence ID" value="MCP1727754.1"/>
    <property type="molecule type" value="Genomic_DNA"/>
</dbReference>
<name>A0ABT1G8V8_9GAMM</name>
<dbReference type="Gene3D" id="1.10.490.10">
    <property type="entry name" value="Globins"/>
    <property type="match status" value="1"/>
</dbReference>
<dbReference type="InterPro" id="IPR012292">
    <property type="entry name" value="Globin/Proto"/>
</dbReference>
<comment type="caution">
    <text evidence="1">The sequence shown here is derived from an EMBL/GenBank/DDBJ whole genome shotgun (WGS) entry which is preliminary data.</text>
</comment>
<organism evidence="1 2">
    <name type="scientific">Natronospira proteinivora</name>
    <dbReference type="NCBI Taxonomy" id="1807133"/>
    <lineage>
        <taxon>Bacteria</taxon>
        <taxon>Pseudomonadati</taxon>
        <taxon>Pseudomonadota</taxon>
        <taxon>Gammaproteobacteria</taxon>
        <taxon>Natronospirales</taxon>
        <taxon>Natronospiraceae</taxon>
        <taxon>Natronospira</taxon>
    </lineage>
</organism>
<keyword evidence="2" id="KW-1185">Reference proteome</keyword>
<evidence type="ECO:0000313" key="2">
    <source>
        <dbReference type="Proteomes" id="UP001523550"/>
    </source>
</evidence>
<dbReference type="CDD" id="cd01040">
    <property type="entry name" value="Mb-like"/>
    <property type="match status" value="1"/>
</dbReference>
<protein>
    <submittedName>
        <fullName evidence="1">Hemoglobin-like flavoprotein</fullName>
    </submittedName>
</protein>